<comment type="catalytic activity">
    <reaction evidence="3">
        <text>D-mannitol 1-phosphate + NAD(+) = beta-D-fructose 6-phosphate + NADH + H(+)</text>
        <dbReference type="Rhea" id="RHEA:19661"/>
        <dbReference type="ChEBI" id="CHEBI:15378"/>
        <dbReference type="ChEBI" id="CHEBI:57540"/>
        <dbReference type="ChEBI" id="CHEBI:57634"/>
        <dbReference type="ChEBI" id="CHEBI:57945"/>
        <dbReference type="ChEBI" id="CHEBI:61381"/>
        <dbReference type="EC" id="1.1.1.17"/>
    </reaction>
</comment>
<evidence type="ECO:0000313" key="7">
    <source>
        <dbReference type="Proteomes" id="UP000300879"/>
    </source>
</evidence>
<evidence type="ECO:0000256" key="2">
    <source>
        <dbReference type="ARBA" id="ARBA00023027"/>
    </source>
</evidence>
<feature type="domain" description="Mannitol dehydrogenase N-terminal" evidence="4">
    <location>
        <begin position="32"/>
        <end position="276"/>
    </location>
</feature>
<dbReference type="AlphaFoldDB" id="A0A4V1G419"/>
<dbReference type="Gene3D" id="3.40.50.720">
    <property type="entry name" value="NAD(P)-binding Rossmann-like Domain"/>
    <property type="match status" value="1"/>
</dbReference>
<dbReference type="GO" id="GO:0019592">
    <property type="term" value="P:mannitol catabolic process"/>
    <property type="evidence" value="ECO:0007669"/>
    <property type="project" value="TreeGrafter"/>
</dbReference>
<protein>
    <submittedName>
        <fullName evidence="6">Mannitol dehydrogenase domain protein</fullName>
    </submittedName>
</protein>
<evidence type="ECO:0000256" key="1">
    <source>
        <dbReference type="ARBA" id="ARBA00023002"/>
    </source>
</evidence>
<organism evidence="6 7">
    <name type="scientific">Paenibacillus algicola</name>
    <dbReference type="NCBI Taxonomy" id="2565926"/>
    <lineage>
        <taxon>Bacteria</taxon>
        <taxon>Bacillati</taxon>
        <taxon>Bacillota</taxon>
        <taxon>Bacilli</taxon>
        <taxon>Bacillales</taxon>
        <taxon>Paenibacillaceae</taxon>
        <taxon>Paenibacillus</taxon>
    </lineage>
</organism>
<dbReference type="PANTHER" id="PTHR30524">
    <property type="entry name" value="MANNITOL-1-PHOSPHATE 5-DEHYDROGENASE"/>
    <property type="match status" value="1"/>
</dbReference>
<dbReference type="PANTHER" id="PTHR30524:SF0">
    <property type="entry name" value="ALTRONATE OXIDOREDUCTASE-RELATED"/>
    <property type="match status" value="1"/>
</dbReference>
<dbReference type="InterPro" id="IPR036291">
    <property type="entry name" value="NAD(P)-bd_dom_sf"/>
</dbReference>
<dbReference type="EMBL" id="CP040396">
    <property type="protein sequence ID" value="QCT03154.1"/>
    <property type="molecule type" value="Genomic_DNA"/>
</dbReference>
<dbReference type="OrthoDB" id="9768714at2"/>
<dbReference type="SUPFAM" id="SSF51735">
    <property type="entry name" value="NAD(P)-binding Rossmann-fold domains"/>
    <property type="match status" value="1"/>
</dbReference>
<dbReference type="InterPro" id="IPR013118">
    <property type="entry name" value="Mannitol_DH_C"/>
</dbReference>
<dbReference type="Pfam" id="PF01232">
    <property type="entry name" value="Mannitol_dh"/>
    <property type="match status" value="1"/>
</dbReference>
<dbReference type="NCBIfam" id="NF002969">
    <property type="entry name" value="PRK03643.1"/>
    <property type="match status" value="1"/>
</dbReference>
<feature type="domain" description="Mannitol dehydrogenase C-terminal" evidence="5">
    <location>
        <begin position="288"/>
        <end position="495"/>
    </location>
</feature>
<dbReference type="SUPFAM" id="SSF48179">
    <property type="entry name" value="6-phosphogluconate dehydrogenase C-terminal domain-like"/>
    <property type="match status" value="1"/>
</dbReference>
<dbReference type="Pfam" id="PF08125">
    <property type="entry name" value="Mannitol_dh_C"/>
    <property type="match status" value="1"/>
</dbReference>
<evidence type="ECO:0000259" key="4">
    <source>
        <dbReference type="Pfam" id="PF01232"/>
    </source>
</evidence>
<dbReference type="RefSeq" id="WP_138226065.1">
    <property type="nucleotide sequence ID" value="NZ_CP040396.1"/>
</dbReference>
<evidence type="ECO:0000259" key="5">
    <source>
        <dbReference type="Pfam" id="PF08125"/>
    </source>
</evidence>
<dbReference type="GO" id="GO:0008926">
    <property type="term" value="F:mannitol-1-phosphate 5-dehydrogenase activity"/>
    <property type="evidence" value="ECO:0007669"/>
    <property type="project" value="UniProtKB-EC"/>
</dbReference>
<evidence type="ECO:0000313" key="6">
    <source>
        <dbReference type="EMBL" id="QCT03154.1"/>
    </source>
</evidence>
<dbReference type="Gene3D" id="1.10.1040.10">
    <property type="entry name" value="N-(1-d-carboxylethyl)-l-norvaline Dehydrogenase, domain 2"/>
    <property type="match status" value="1"/>
</dbReference>
<dbReference type="KEGG" id="palo:E6C60_2442"/>
<sequence length="500" mass="57036">MDNVKQASLLSLEQLQDSEKKQAEALREQPVKVLQFGEGNFLRGFADWMLQHSFKQGHFRGTVAVTQPRPTGRMKLERLRSQDGLYTLLTRGVQNGEQVDQQEVISVISRMIDPYEEWNDFLALAEHPELDIIISNTTEAGLTYTPTPYSLNEPMLSFPAKLTLLMYCRYQFFEGAGDKGWMLLPCELIERNGERLQEIVLMHARDWKLEEGFIAWVQEHNLFLNSLVDRIVPGAPSDAASWQAQLGYQDQMLNTAEPYHLWVIQGPASLDERLPLQRAGLNVHWVEDLAPYQLRKVRLLNGTHTLMASIGLVHGCQSVREIAEHAEWGAEARKAMLEEMVPAVPLPAQEMQVYASEVWERFLNPFVEHRLGDICLNSMSKFRVRLLPTLKAYHEQFEKLPEKVVKALACLIFLYDAQEQDGGWSGRTLDGARVKLSDDEGALRFMQSSWDEYRNGAVSRSGLIQRILGNEELWGEDLNEISGLPEAVWAELEELELSQS</sequence>
<proteinExistence type="predicted"/>
<accession>A0A4V1G419</accession>
<dbReference type="InterPro" id="IPR013328">
    <property type="entry name" value="6PGD_dom2"/>
</dbReference>
<keyword evidence="1" id="KW-0560">Oxidoreductase</keyword>
<evidence type="ECO:0000256" key="3">
    <source>
        <dbReference type="ARBA" id="ARBA00048615"/>
    </source>
</evidence>
<dbReference type="GO" id="GO:0005829">
    <property type="term" value="C:cytosol"/>
    <property type="evidence" value="ECO:0007669"/>
    <property type="project" value="TreeGrafter"/>
</dbReference>
<keyword evidence="2" id="KW-0520">NAD</keyword>
<keyword evidence="7" id="KW-1185">Reference proteome</keyword>
<dbReference type="Proteomes" id="UP000300879">
    <property type="component" value="Chromosome"/>
</dbReference>
<reference evidence="6 7" key="1">
    <citation type="submission" date="2019-05" db="EMBL/GenBank/DDBJ databases">
        <authorList>
            <person name="Chen C."/>
        </authorList>
    </citation>
    <scope>NUCLEOTIDE SEQUENCE [LARGE SCALE GENOMIC DNA]</scope>
    <source>
        <strain evidence="6 7">HB172198</strain>
    </source>
</reference>
<name>A0A4V1G419_9BACL</name>
<gene>
    <name evidence="6" type="ORF">E6C60_2442</name>
</gene>
<dbReference type="InterPro" id="IPR008927">
    <property type="entry name" value="6-PGluconate_DH-like_C_sf"/>
</dbReference>
<dbReference type="InterPro" id="IPR013131">
    <property type="entry name" value="Mannitol_DH_N"/>
</dbReference>